<dbReference type="PANTHER" id="PTHR45740:SF4">
    <property type="entry name" value="PROTEIN MONO-ADP-RIBOSYLTRANSFERASE PARP11"/>
    <property type="match status" value="1"/>
</dbReference>
<keyword evidence="3" id="KW-0863">Zinc-finger</keyword>
<dbReference type="Proteomes" id="UP001152795">
    <property type="component" value="Unassembled WGS sequence"/>
</dbReference>
<dbReference type="Gene3D" id="3.30.720.50">
    <property type="match status" value="2"/>
</dbReference>
<dbReference type="OrthoDB" id="6133115at2759"/>
<dbReference type="GO" id="GO:0008270">
    <property type="term" value="F:zinc ion binding"/>
    <property type="evidence" value="ECO:0007669"/>
    <property type="project" value="UniProtKB-KW"/>
</dbReference>
<dbReference type="SUPFAM" id="SSF56399">
    <property type="entry name" value="ADP-ribosylation"/>
    <property type="match status" value="1"/>
</dbReference>
<evidence type="ECO:0000256" key="1">
    <source>
        <dbReference type="ARBA" id="ARBA00004123"/>
    </source>
</evidence>
<organism evidence="7 8">
    <name type="scientific">Paramuricea clavata</name>
    <name type="common">Red gorgonian</name>
    <name type="synonym">Violescent sea-whip</name>
    <dbReference type="NCBI Taxonomy" id="317549"/>
    <lineage>
        <taxon>Eukaryota</taxon>
        <taxon>Metazoa</taxon>
        <taxon>Cnidaria</taxon>
        <taxon>Anthozoa</taxon>
        <taxon>Octocorallia</taxon>
        <taxon>Malacalcyonacea</taxon>
        <taxon>Plexauridae</taxon>
        <taxon>Paramuricea</taxon>
    </lineage>
</organism>
<evidence type="ECO:0000256" key="6">
    <source>
        <dbReference type="ARBA" id="ARBA00024347"/>
    </source>
</evidence>
<keyword evidence="2" id="KW-0479">Metal-binding</keyword>
<evidence type="ECO:0000256" key="3">
    <source>
        <dbReference type="ARBA" id="ARBA00022771"/>
    </source>
</evidence>
<dbReference type="PROSITE" id="PS51059">
    <property type="entry name" value="PARP_CATALYTIC"/>
    <property type="match status" value="1"/>
</dbReference>
<keyword evidence="8" id="KW-1185">Reference proteome</keyword>
<dbReference type="PROSITE" id="PS50918">
    <property type="entry name" value="WWE"/>
    <property type="match status" value="1"/>
</dbReference>
<name>A0A6S7J7A6_PARCT</name>
<dbReference type="GO" id="GO:0005634">
    <property type="term" value="C:nucleus"/>
    <property type="evidence" value="ECO:0007669"/>
    <property type="project" value="UniProtKB-SubCell"/>
</dbReference>
<keyword evidence="5" id="KW-0539">Nucleus</keyword>
<accession>A0A6S7J7A6</accession>
<dbReference type="PANTHER" id="PTHR45740">
    <property type="entry name" value="POLY [ADP-RIBOSE] POLYMERASE"/>
    <property type="match status" value="1"/>
</dbReference>
<dbReference type="Pfam" id="PF00644">
    <property type="entry name" value="PARP"/>
    <property type="match status" value="1"/>
</dbReference>
<dbReference type="InterPro" id="IPR012317">
    <property type="entry name" value="Poly(ADP-ribose)pol_cat_dom"/>
</dbReference>
<dbReference type="InterPro" id="IPR051712">
    <property type="entry name" value="ARTD-AVP"/>
</dbReference>
<dbReference type="Gene3D" id="3.90.228.10">
    <property type="match status" value="1"/>
</dbReference>
<dbReference type="CDD" id="cd01439">
    <property type="entry name" value="TCCD_inducible_PARP_like"/>
    <property type="match status" value="1"/>
</dbReference>
<dbReference type="GO" id="GO:1990404">
    <property type="term" value="F:NAD+-protein mono-ADP-ribosyltransferase activity"/>
    <property type="evidence" value="ECO:0007669"/>
    <property type="project" value="TreeGrafter"/>
</dbReference>
<dbReference type="AlphaFoldDB" id="A0A6S7J7A6"/>
<dbReference type="Pfam" id="PF02825">
    <property type="entry name" value="WWE"/>
    <property type="match status" value="1"/>
</dbReference>
<dbReference type="SMART" id="SM00356">
    <property type="entry name" value="ZnF_C3H1"/>
    <property type="match status" value="3"/>
</dbReference>
<dbReference type="Pfam" id="PF00642">
    <property type="entry name" value="zf-CCCH"/>
    <property type="match status" value="1"/>
</dbReference>
<evidence type="ECO:0000256" key="5">
    <source>
        <dbReference type="ARBA" id="ARBA00023242"/>
    </source>
</evidence>
<dbReference type="InterPro" id="IPR037197">
    <property type="entry name" value="WWE_dom_sf"/>
</dbReference>
<comment type="subcellular location">
    <subcellularLocation>
        <location evidence="1">Nucleus</location>
    </subcellularLocation>
</comment>
<comment type="similarity">
    <text evidence="6">Belongs to the ARTD/PARP family.</text>
</comment>
<dbReference type="InterPro" id="IPR000571">
    <property type="entry name" value="Znf_CCCH"/>
</dbReference>
<dbReference type="InterPro" id="IPR004170">
    <property type="entry name" value="WWE_dom"/>
</dbReference>
<comment type="caution">
    <text evidence="7">The sequence shown here is derived from an EMBL/GenBank/DDBJ whole genome shotgun (WGS) entry which is preliminary data.</text>
</comment>
<evidence type="ECO:0000313" key="7">
    <source>
        <dbReference type="EMBL" id="CAB4027886.1"/>
    </source>
</evidence>
<evidence type="ECO:0000313" key="8">
    <source>
        <dbReference type="Proteomes" id="UP001152795"/>
    </source>
</evidence>
<dbReference type="PROSITE" id="PS50103">
    <property type="entry name" value="ZF_C3H1"/>
    <property type="match status" value="3"/>
</dbReference>
<dbReference type="SUPFAM" id="SSF90229">
    <property type="entry name" value="CCCH zinc finger"/>
    <property type="match status" value="1"/>
</dbReference>
<keyword evidence="4" id="KW-0862">Zinc</keyword>
<dbReference type="SUPFAM" id="SSF117839">
    <property type="entry name" value="WWE domain"/>
    <property type="match status" value="2"/>
</dbReference>
<dbReference type="EMBL" id="CACRXK020015092">
    <property type="protein sequence ID" value="CAB4027886.1"/>
    <property type="molecule type" value="Genomic_DNA"/>
</dbReference>
<dbReference type="InterPro" id="IPR036855">
    <property type="entry name" value="Znf_CCCH_sf"/>
</dbReference>
<protein>
    <submittedName>
        <fullName evidence="7">Poly [ADP-ribose] polymerase 12-like</fullName>
    </submittedName>
</protein>
<proteinExistence type="inferred from homology"/>
<reference evidence="7" key="1">
    <citation type="submission" date="2020-04" db="EMBL/GenBank/DDBJ databases">
        <authorList>
            <person name="Alioto T."/>
            <person name="Alioto T."/>
            <person name="Gomez Garrido J."/>
        </authorList>
    </citation>
    <scope>NUCLEOTIDE SEQUENCE</scope>
    <source>
        <strain evidence="7">A484AB</strain>
    </source>
</reference>
<dbReference type="Gene3D" id="3.30.1370.210">
    <property type="match status" value="2"/>
</dbReference>
<sequence>MSNGCSSLKAYTMKAQTKPSVSGTTSSGTPDSKLLASKLFSYLISYGENCRLAIGSVAERFHEFGGDKGYDSKKALEFVNSFRNKFVVKNVEGKQFVEARTSVKICDAFQEGKCRATVCKELHVCRFFLEESCTFGDECKKPHTFDITQTRELLVYHKLDSLDTDVLKTLFRKVLSDKKMKHASSSSGPSICKFYNKGDCKNGDKCEFLHVCKHYIDGDCKFGSRGCKRYHDFESRHSRKILAVHNMGELGNEWQIRCVLQSNQALNLDSDKPDNDSFLKALVTCSAKSMATSPSPSTTYSSSQDFSSEKMEICGFNLRGKCYYGNMCNALHTALPYQWQYYDDKLLLWKNFPDNNNRDIEKKFCDHEEDTVTLKLVGHTVTSKLVFFCIDFQKMEGRTFFDTQVWKVRRLSTLSSVLAVSGHVFRTTWKWYWQDERDKWHCYDNGKAETTSEEIEQHFQTSTCTPSESTSGTKGYKFSAGSNSYTLNFDDVHELYQQNDEHGTKRNVRRRPAKYLNENTMKQVFEDFKRNRQKTSSNSGTPSYPVPSNWSLIDLSEEFKIVELSEVSDHNEYSKVKAEFMTTMAGFKVKSVKRVQNPGLWEDYERQKAKITKKNSGQSPEERWLFHGTSKDIVEPICQQGFDWRLSGSKHGAVYGKGSYFAVEASYSHRYSLKAVQDCCKMFMAKVIVGSYVAGSSDTQRPPAKDPSDPLSPLHDSCVNNEVKPTIFVVFERSQAYPYYIIDYTN</sequence>
<dbReference type="Pfam" id="PF23466">
    <property type="entry name" value="WWE_4"/>
    <property type="match status" value="1"/>
</dbReference>
<evidence type="ECO:0000256" key="4">
    <source>
        <dbReference type="ARBA" id="ARBA00022833"/>
    </source>
</evidence>
<evidence type="ECO:0000256" key="2">
    <source>
        <dbReference type="ARBA" id="ARBA00022723"/>
    </source>
</evidence>
<gene>
    <name evidence="7" type="ORF">PACLA_8A050264</name>
</gene>
<dbReference type="GO" id="GO:0003950">
    <property type="term" value="F:NAD+ poly-ADP-ribosyltransferase activity"/>
    <property type="evidence" value="ECO:0007669"/>
    <property type="project" value="InterPro"/>
</dbReference>